<dbReference type="GeneID" id="64668781"/>
<dbReference type="Gene3D" id="2.130.10.10">
    <property type="entry name" value="YVTN repeat-like/Quinoprotein amine dehydrogenase"/>
    <property type="match status" value="1"/>
</dbReference>
<dbReference type="AlphaFoldDB" id="A0AAD4EFW7"/>
<accession>A0AAD4EFW7</accession>
<evidence type="ECO:0000256" key="3">
    <source>
        <dbReference type="PROSITE-ProRule" id="PRU00221"/>
    </source>
</evidence>
<feature type="repeat" description="WD" evidence="3">
    <location>
        <begin position="29"/>
        <end position="63"/>
    </location>
</feature>
<name>A0AAD4EFW7_9AGAM</name>
<dbReference type="InterPro" id="IPR015943">
    <property type="entry name" value="WD40/YVTN_repeat-like_dom_sf"/>
</dbReference>
<evidence type="ECO:0008006" key="6">
    <source>
        <dbReference type="Google" id="ProtNLM"/>
    </source>
</evidence>
<sequence>MLYRNKISFKCHRKDQTPNAKDKSFVYAVNDIPFHPVHGTFSTCGSDGTIYFWDKDARTRLKTFEAAPGPISPTTFNRNATIFAYAVSYDWPKGHSGMTPGHPNKLMLHACKDDEVKRRPKK</sequence>
<dbReference type="InterPro" id="IPR001680">
    <property type="entry name" value="WD40_rpt"/>
</dbReference>
<dbReference type="Proteomes" id="UP001195769">
    <property type="component" value="Unassembled WGS sequence"/>
</dbReference>
<evidence type="ECO:0000313" key="5">
    <source>
        <dbReference type="Proteomes" id="UP001195769"/>
    </source>
</evidence>
<keyword evidence="5" id="KW-1185">Reference proteome</keyword>
<keyword evidence="2" id="KW-0677">Repeat</keyword>
<dbReference type="RefSeq" id="XP_041231105.1">
    <property type="nucleotide sequence ID" value="XM_041374483.1"/>
</dbReference>
<dbReference type="PANTHER" id="PTHR10971">
    <property type="entry name" value="MRNA EXPORT FACTOR AND BUB3"/>
    <property type="match status" value="1"/>
</dbReference>
<dbReference type="SUPFAM" id="SSF50998">
    <property type="entry name" value="Quinoprotein alcohol dehydrogenase-like"/>
    <property type="match status" value="1"/>
</dbReference>
<dbReference type="PROSITE" id="PS50082">
    <property type="entry name" value="WD_REPEATS_2"/>
    <property type="match status" value="1"/>
</dbReference>
<gene>
    <name evidence="4" type="ORF">F5891DRAFT_943467</name>
</gene>
<organism evidence="4 5">
    <name type="scientific">Suillus fuscotomentosus</name>
    <dbReference type="NCBI Taxonomy" id="1912939"/>
    <lineage>
        <taxon>Eukaryota</taxon>
        <taxon>Fungi</taxon>
        <taxon>Dikarya</taxon>
        <taxon>Basidiomycota</taxon>
        <taxon>Agaricomycotina</taxon>
        <taxon>Agaricomycetes</taxon>
        <taxon>Agaricomycetidae</taxon>
        <taxon>Boletales</taxon>
        <taxon>Suillineae</taxon>
        <taxon>Suillaceae</taxon>
        <taxon>Suillus</taxon>
    </lineage>
</organism>
<comment type="caution">
    <text evidence="4">The sequence shown here is derived from an EMBL/GenBank/DDBJ whole genome shotgun (WGS) entry which is preliminary data.</text>
</comment>
<reference evidence="4" key="1">
    <citation type="journal article" date="2020" name="New Phytol.">
        <title>Comparative genomics reveals dynamic genome evolution in host specialist ectomycorrhizal fungi.</title>
        <authorList>
            <person name="Lofgren L.A."/>
            <person name="Nguyen N.H."/>
            <person name="Vilgalys R."/>
            <person name="Ruytinx J."/>
            <person name="Liao H.L."/>
            <person name="Branco S."/>
            <person name="Kuo A."/>
            <person name="LaButti K."/>
            <person name="Lipzen A."/>
            <person name="Andreopoulos W."/>
            <person name="Pangilinan J."/>
            <person name="Riley R."/>
            <person name="Hundley H."/>
            <person name="Na H."/>
            <person name="Barry K."/>
            <person name="Grigoriev I.V."/>
            <person name="Stajich J.E."/>
            <person name="Kennedy P.G."/>
        </authorList>
    </citation>
    <scope>NUCLEOTIDE SEQUENCE</scope>
    <source>
        <strain evidence="4">FC203</strain>
    </source>
</reference>
<keyword evidence="1 3" id="KW-0853">WD repeat</keyword>
<evidence type="ECO:0000256" key="1">
    <source>
        <dbReference type="ARBA" id="ARBA00022574"/>
    </source>
</evidence>
<evidence type="ECO:0000313" key="4">
    <source>
        <dbReference type="EMBL" id="KAG1905530.1"/>
    </source>
</evidence>
<proteinExistence type="predicted"/>
<dbReference type="EMBL" id="JABBWK010000007">
    <property type="protein sequence ID" value="KAG1905530.1"/>
    <property type="molecule type" value="Genomic_DNA"/>
</dbReference>
<protein>
    <recommendedName>
        <fullName evidence="6">Mitotic checkpoint protein BUB3</fullName>
    </recommendedName>
</protein>
<evidence type="ECO:0000256" key="2">
    <source>
        <dbReference type="ARBA" id="ARBA00022737"/>
    </source>
</evidence>
<dbReference type="InterPro" id="IPR011047">
    <property type="entry name" value="Quinoprotein_ADH-like_sf"/>
</dbReference>